<dbReference type="AlphaFoldDB" id="B9STX8"/>
<protein>
    <recommendedName>
        <fullName evidence="6">Stigma-specific Stig1 family protein</fullName>
    </recommendedName>
</protein>
<evidence type="ECO:0000256" key="2">
    <source>
        <dbReference type="ARBA" id="ARBA00022729"/>
    </source>
</evidence>
<keyword evidence="5" id="KW-1185">Reference proteome</keyword>
<evidence type="ECO:0000256" key="3">
    <source>
        <dbReference type="SAM" id="SignalP"/>
    </source>
</evidence>
<dbReference type="PANTHER" id="PTHR33227">
    <property type="entry name" value="STIGMA-SPECIFIC STIG1-LIKE PROTEIN 3"/>
    <property type="match status" value="1"/>
</dbReference>
<dbReference type="PANTHER" id="PTHR33227:SF15">
    <property type="entry name" value="STIGMA-SPECIFIC STIG1-LIKE PROTEIN 1"/>
    <property type="match status" value="1"/>
</dbReference>
<keyword evidence="2 3" id="KW-0732">Signal</keyword>
<dbReference type="OrthoDB" id="5421723at2759"/>
<feature type="chain" id="PRO_5002892079" description="Stigma-specific Stig1 family protein" evidence="3">
    <location>
        <begin position="23"/>
        <end position="156"/>
    </location>
</feature>
<accession>B9STX8</accession>
<sequence>MKLLRVFLILVLVLALVFTVVASPLGQEQGHDQEQEDIHYDLSEQSYDEANEFSSKHRFGRLLAQRKLKDNCVTCNKFPWICNVKGSPGPYCCNNSCVNVLTDRLSCGACGKKCKYNQTCCNGKCINPTLDKRHCGGCNRRCNNGEFCAFGLCNYA</sequence>
<dbReference type="Proteomes" id="UP000008311">
    <property type="component" value="Unassembled WGS sequence"/>
</dbReference>
<evidence type="ECO:0000256" key="1">
    <source>
        <dbReference type="ARBA" id="ARBA00006010"/>
    </source>
</evidence>
<dbReference type="InParanoid" id="B9STX8"/>
<evidence type="ECO:0000313" key="5">
    <source>
        <dbReference type="Proteomes" id="UP000008311"/>
    </source>
</evidence>
<comment type="similarity">
    <text evidence="1">Belongs to the STIG1 family.</text>
</comment>
<evidence type="ECO:0000313" key="4">
    <source>
        <dbReference type="EMBL" id="EEF32913.1"/>
    </source>
</evidence>
<dbReference type="InterPro" id="IPR006969">
    <property type="entry name" value="Stig-like"/>
</dbReference>
<dbReference type="eggNOG" id="ENOG502S1NG">
    <property type="taxonomic scope" value="Eukaryota"/>
</dbReference>
<evidence type="ECO:0008006" key="6">
    <source>
        <dbReference type="Google" id="ProtNLM"/>
    </source>
</evidence>
<dbReference type="EMBL" id="EQ974136">
    <property type="protein sequence ID" value="EEF32913.1"/>
    <property type="molecule type" value="Genomic_DNA"/>
</dbReference>
<name>B9STX8_RICCO</name>
<dbReference type="Pfam" id="PF04885">
    <property type="entry name" value="Stig1"/>
    <property type="match status" value="1"/>
</dbReference>
<gene>
    <name evidence="4" type="ORF">RCOM_0752370</name>
</gene>
<feature type="signal peptide" evidence="3">
    <location>
        <begin position="1"/>
        <end position="22"/>
    </location>
</feature>
<dbReference type="OMA" id="FTESCCK"/>
<proteinExistence type="inferred from homology"/>
<organism evidence="4 5">
    <name type="scientific">Ricinus communis</name>
    <name type="common">Castor bean</name>
    <dbReference type="NCBI Taxonomy" id="3988"/>
    <lineage>
        <taxon>Eukaryota</taxon>
        <taxon>Viridiplantae</taxon>
        <taxon>Streptophyta</taxon>
        <taxon>Embryophyta</taxon>
        <taxon>Tracheophyta</taxon>
        <taxon>Spermatophyta</taxon>
        <taxon>Magnoliopsida</taxon>
        <taxon>eudicotyledons</taxon>
        <taxon>Gunneridae</taxon>
        <taxon>Pentapetalae</taxon>
        <taxon>rosids</taxon>
        <taxon>fabids</taxon>
        <taxon>Malpighiales</taxon>
        <taxon>Euphorbiaceae</taxon>
        <taxon>Acalyphoideae</taxon>
        <taxon>Acalypheae</taxon>
        <taxon>Ricinus</taxon>
    </lineage>
</organism>
<reference evidence="5" key="1">
    <citation type="journal article" date="2010" name="Nat. Biotechnol.">
        <title>Draft genome sequence of the oilseed species Ricinus communis.</title>
        <authorList>
            <person name="Chan A.P."/>
            <person name="Crabtree J."/>
            <person name="Zhao Q."/>
            <person name="Lorenzi H."/>
            <person name="Orvis J."/>
            <person name="Puiu D."/>
            <person name="Melake-Berhan A."/>
            <person name="Jones K.M."/>
            <person name="Redman J."/>
            <person name="Chen G."/>
            <person name="Cahoon E.B."/>
            <person name="Gedil M."/>
            <person name="Stanke M."/>
            <person name="Haas B.J."/>
            <person name="Wortman J.R."/>
            <person name="Fraser-Liggett C.M."/>
            <person name="Ravel J."/>
            <person name="Rabinowicz P.D."/>
        </authorList>
    </citation>
    <scope>NUCLEOTIDE SEQUENCE [LARGE SCALE GENOMIC DNA]</scope>
    <source>
        <strain evidence="5">cv. Hale</strain>
    </source>
</reference>